<dbReference type="InterPro" id="IPR000821">
    <property type="entry name" value="Ala_racemase"/>
</dbReference>
<dbReference type="GO" id="GO:0030170">
    <property type="term" value="F:pyridoxal phosphate binding"/>
    <property type="evidence" value="ECO:0007669"/>
    <property type="project" value="UniProtKB-UniRule"/>
</dbReference>
<dbReference type="Gene3D" id="2.40.37.10">
    <property type="entry name" value="Lyase, Ornithine Decarboxylase, Chain A, domain 1"/>
    <property type="match status" value="1"/>
</dbReference>
<evidence type="ECO:0000256" key="8">
    <source>
        <dbReference type="PIRSR" id="PIRSR600821-50"/>
    </source>
</evidence>
<dbReference type="Pfam" id="PF01168">
    <property type="entry name" value="Ala_racemase_N"/>
    <property type="match status" value="1"/>
</dbReference>
<dbReference type="PROSITE" id="PS00395">
    <property type="entry name" value="ALANINE_RACEMASE"/>
    <property type="match status" value="1"/>
</dbReference>
<dbReference type="SMART" id="SM01005">
    <property type="entry name" value="Ala_racemase_C"/>
    <property type="match status" value="1"/>
</dbReference>
<dbReference type="InterPro" id="IPR020622">
    <property type="entry name" value="Ala_racemase_pyridoxalP-BS"/>
</dbReference>
<dbReference type="CDD" id="cd00430">
    <property type="entry name" value="PLPDE_III_AR"/>
    <property type="match status" value="1"/>
</dbReference>
<dbReference type="InterPro" id="IPR011079">
    <property type="entry name" value="Ala_racemase_C"/>
</dbReference>
<dbReference type="PRINTS" id="PR00992">
    <property type="entry name" value="ALARACEMASE"/>
</dbReference>
<protein>
    <recommendedName>
        <fullName evidence="4 7">Alanine racemase</fullName>
        <ecNumber evidence="4 7">5.1.1.1</ecNumber>
    </recommendedName>
</protein>
<comment type="catalytic activity">
    <reaction evidence="1 7">
        <text>L-alanine = D-alanine</text>
        <dbReference type="Rhea" id="RHEA:20249"/>
        <dbReference type="ChEBI" id="CHEBI:57416"/>
        <dbReference type="ChEBI" id="CHEBI:57972"/>
        <dbReference type="EC" id="5.1.1.1"/>
    </reaction>
</comment>
<keyword evidence="6 7" id="KW-0413">Isomerase</keyword>
<dbReference type="AlphaFoldDB" id="A0A6I6IN37"/>
<dbReference type="Pfam" id="PF00842">
    <property type="entry name" value="Ala_racemase_C"/>
    <property type="match status" value="1"/>
</dbReference>
<comment type="pathway">
    <text evidence="7">Amino-acid biosynthesis; D-alanine biosynthesis; D-alanine from L-alanine: step 1/1.</text>
</comment>
<accession>A0A6I6IN37</accession>
<evidence type="ECO:0000313" key="11">
    <source>
        <dbReference type="EMBL" id="QGX98055.1"/>
    </source>
</evidence>
<dbReference type="GO" id="GO:0030632">
    <property type="term" value="P:D-alanine biosynthetic process"/>
    <property type="evidence" value="ECO:0007669"/>
    <property type="project" value="UniProtKB-UniRule"/>
</dbReference>
<dbReference type="PANTHER" id="PTHR30511">
    <property type="entry name" value="ALANINE RACEMASE"/>
    <property type="match status" value="1"/>
</dbReference>
<keyword evidence="5 7" id="KW-0663">Pyridoxal phosphate</keyword>
<comment type="similarity">
    <text evidence="3 7">Belongs to the alanine racemase family.</text>
</comment>
<evidence type="ECO:0000256" key="3">
    <source>
        <dbReference type="ARBA" id="ARBA00007880"/>
    </source>
</evidence>
<evidence type="ECO:0000256" key="2">
    <source>
        <dbReference type="ARBA" id="ARBA00001933"/>
    </source>
</evidence>
<dbReference type="SUPFAM" id="SSF51419">
    <property type="entry name" value="PLP-binding barrel"/>
    <property type="match status" value="1"/>
</dbReference>
<dbReference type="Gene3D" id="3.20.20.10">
    <property type="entry name" value="Alanine racemase"/>
    <property type="match status" value="1"/>
</dbReference>
<dbReference type="EMBL" id="CP034348">
    <property type="protein sequence ID" value="QGX98055.1"/>
    <property type="molecule type" value="Genomic_DNA"/>
</dbReference>
<dbReference type="UniPathway" id="UPA00042">
    <property type="reaction ID" value="UER00497"/>
</dbReference>
<dbReference type="InterPro" id="IPR029066">
    <property type="entry name" value="PLP-binding_barrel"/>
</dbReference>
<dbReference type="RefSeq" id="WP_157706687.1">
    <property type="nucleotide sequence ID" value="NZ_CP034348.1"/>
</dbReference>
<dbReference type="EC" id="5.1.1.1" evidence="4 7"/>
<evidence type="ECO:0000256" key="1">
    <source>
        <dbReference type="ARBA" id="ARBA00000316"/>
    </source>
</evidence>
<evidence type="ECO:0000313" key="12">
    <source>
        <dbReference type="Proteomes" id="UP000428330"/>
    </source>
</evidence>
<dbReference type="NCBIfam" id="TIGR00492">
    <property type="entry name" value="alr"/>
    <property type="match status" value="1"/>
</dbReference>
<feature type="domain" description="Alanine racemase C-terminal" evidence="10">
    <location>
        <begin position="221"/>
        <end position="343"/>
    </location>
</feature>
<gene>
    <name evidence="11" type="primary">alr</name>
    <name evidence="11" type="ORF">EI983_07095</name>
</gene>
<reference evidence="12" key="1">
    <citation type="submission" date="2018-12" db="EMBL/GenBank/DDBJ databases">
        <title>Complete genome sequence of Roseovarius sp. MME-070.</title>
        <authorList>
            <person name="Nam Y.-D."/>
            <person name="Kang J."/>
            <person name="Chung W.-H."/>
            <person name="Park Y.S."/>
        </authorList>
    </citation>
    <scope>NUCLEOTIDE SEQUENCE [LARGE SCALE GENOMIC DNA]</scope>
    <source>
        <strain evidence="12">MME-070</strain>
    </source>
</reference>
<proteinExistence type="inferred from homology"/>
<dbReference type="GO" id="GO:0008784">
    <property type="term" value="F:alanine racemase activity"/>
    <property type="evidence" value="ECO:0007669"/>
    <property type="project" value="UniProtKB-UniRule"/>
</dbReference>
<feature type="active site" description="Proton acceptor; specific for D-alanine" evidence="7">
    <location>
        <position position="33"/>
    </location>
</feature>
<feature type="binding site" evidence="7 9">
    <location>
        <position position="290"/>
    </location>
    <ligand>
        <name>substrate</name>
    </ligand>
</feature>
<dbReference type="Proteomes" id="UP000428330">
    <property type="component" value="Chromosome"/>
</dbReference>
<dbReference type="OrthoDB" id="9813814at2"/>
<dbReference type="SUPFAM" id="SSF50621">
    <property type="entry name" value="Alanine racemase C-terminal domain-like"/>
    <property type="match status" value="1"/>
</dbReference>
<dbReference type="KEGG" id="rom:EI983_07095"/>
<evidence type="ECO:0000259" key="10">
    <source>
        <dbReference type="SMART" id="SM01005"/>
    </source>
</evidence>
<dbReference type="InterPro" id="IPR009006">
    <property type="entry name" value="Ala_racemase/Decarboxylase_C"/>
</dbReference>
<feature type="modified residue" description="N6-(pyridoxal phosphate)lysine" evidence="7 8">
    <location>
        <position position="33"/>
    </location>
</feature>
<evidence type="ECO:0000256" key="9">
    <source>
        <dbReference type="PIRSR" id="PIRSR600821-52"/>
    </source>
</evidence>
<name>A0A6I6IN37_9RHOB</name>
<feature type="active site" description="Proton acceptor; specific for L-alanine" evidence="7">
    <location>
        <position position="242"/>
    </location>
</feature>
<comment type="function">
    <text evidence="7">Catalyzes the interconversion of L-alanine and D-alanine. May also act on other amino acids.</text>
</comment>
<dbReference type="InterPro" id="IPR001608">
    <property type="entry name" value="Ala_racemase_N"/>
</dbReference>
<evidence type="ECO:0000256" key="4">
    <source>
        <dbReference type="ARBA" id="ARBA00013089"/>
    </source>
</evidence>
<dbReference type="HAMAP" id="MF_01201">
    <property type="entry name" value="Ala_racemase"/>
    <property type="match status" value="1"/>
</dbReference>
<evidence type="ECO:0000256" key="7">
    <source>
        <dbReference type="HAMAP-Rule" id="MF_01201"/>
    </source>
</evidence>
<organism evidence="11 12">
    <name type="scientific">Roseovarius faecimaris</name>
    <dbReference type="NCBI Taxonomy" id="2494550"/>
    <lineage>
        <taxon>Bacteria</taxon>
        <taxon>Pseudomonadati</taxon>
        <taxon>Pseudomonadota</taxon>
        <taxon>Alphaproteobacteria</taxon>
        <taxon>Rhodobacterales</taxon>
        <taxon>Roseobacteraceae</taxon>
        <taxon>Roseovarius</taxon>
    </lineage>
</organism>
<sequence length="345" mass="36301">MSTATLTIDLDAIVANWRALNALTGCETGAVVKADAYGLGAARVGRALMRAGARSFFVAVAEEGAALRQALGPAPAIHVFSGHMAGDTDMIGDLDLIPLINSLEQMIRHVEGLPGHPFGIQLDTGMNRLGMEPGEWAALRDIALGQAPRLVMSHLACADEPDHPMNAQQLQTFLDITDGIDAPLSLSNTGGILLGPEYHFDLTRPGIGLYGGLPHADARPVASLEIPVIQCRNIEPGESVGYGNSFVTEEPRRIATISAGYADGVIRAMGPKALVFAGDEACPLAGRISMDMMGVDITHLSKDPKTLDLLGPHQGVDDVAGYAGTIGYEILTSLGARYARRYIGG</sequence>
<keyword evidence="12" id="KW-1185">Reference proteome</keyword>
<evidence type="ECO:0000256" key="6">
    <source>
        <dbReference type="ARBA" id="ARBA00023235"/>
    </source>
</evidence>
<feature type="binding site" evidence="7 9">
    <location>
        <position position="128"/>
    </location>
    <ligand>
        <name>substrate</name>
    </ligand>
</feature>
<dbReference type="GO" id="GO:0005829">
    <property type="term" value="C:cytosol"/>
    <property type="evidence" value="ECO:0007669"/>
    <property type="project" value="TreeGrafter"/>
</dbReference>
<evidence type="ECO:0000256" key="5">
    <source>
        <dbReference type="ARBA" id="ARBA00022898"/>
    </source>
</evidence>
<dbReference type="PANTHER" id="PTHR30511:SF0">
    <property type="entry name" value="ALANINE RACEMASE, CATABOLIC-RELATED"/>
    <property type="match status" value="1"/>
</dbReference>
<comment type="cofactor">
    <cofactor evidence="2 7 8">
        <name>pyridoxal 5'-phosphate</name>
        <dbReference type="ChEBI" id="CHEBI:597326"/>
    </cofactor>
</comment>